<protein>
    <recommendedName>
        <fullName evidence="1">F-box domain-containing protein</fullName>
    </recommendedName>
</protein>
<dbReference type="PANTHER" id="PTHR38926:SF72">
    <property type="entry name" value="IM:7136021-RELATED"/>
    <property type="match status" value="1"/>
</dbReference>
<sequence length="580" mass="65182">MNRLPVEILSEIFKSDTESHLRCSHVCRRWRELIHRCSLFWSRIELCLLNPELDQHAAYWLKHAGSQPLSISIQCNLLLGQEDVPQDDDYLVPLALVLRGHMARCEELEIIALPPQIQCFMNVCAVETPLLRRLIIRLPHDCRNDDEGLLFGNIWHPPLVVSFALPRNPPLPPRTLVKMDNWYPRFLSFGEAITELEIEGRVTISKTDDLLRMFRSCPNLVKCFLSGDVMKQIGEATPLAEPVALPHLTYLRIHYISDVENLLDALDLPSLQHLDIWELEWHEVMLGTFWDLFRSCTSLSSISLTYDSYCSETDLPDFAGDTLHLPSVTRFTCHGNIIVNALLRQLVLPNVQELKLRNVPSDIVHQLVSSSTQLCTAAFGGTMGTVEDPPIITLPTLSSLEITGTIDYINRLHLPQLSSLMLGHNVMSDDTPQLGTLLSTFVERSAPPLVTLKLDHLDVPDQPLIWCLERLPLLEVLSLRTCTTTDAVIHALSSESTGDFIVPRLTYFTFQRTQITPAAFIAFLSSRLGRDWIPPESAAAAAGGAGARPRLEGKVSFQNGPISQEDRATIRSMGNFLSHF</sequence>
<keyword evidence="3" id="KW-1185">Reference proteome</keyword>
<evidence type="ECO:0000259" key="1">
    <source>
        <dbReference type="PROSITE" id="PS50181"/>
    </source>
</evidence>
<dbReference type="InParanoid" id="A0A067NB55"/>
<proteinExistence type="predicted"/>
<dbReference type="Gene3D" id="3.80.10.10">
    <property type="entry name" value="Ribonuclease Inhibitor"/>
    <property type="match status" value="1"/>
</dbReference>
<gene>
    <name evidence="2" type="ORF">BOTBODRAFT_25742</name>
</gene>
<dbReference type="Proteomes" id="UP000027195">
    <property type="component" value="Unassembled WGS sequence"/>
</dbReference>
<dbReference type="HOGENOM" id="CLU_019609_0_0_1"/>
<accession>A0A067NB55</accession>
<dbReference type="AlphaFoldDB" id="A0A067NB55"/>
<dbReference type="Pfam" id="PF12937">
    <property type="entry name" value="F-box-like"/>
    <property type="match status" value="1"/>
</dbReference>
<dbReference type="InterPro" id="IPR032675">
    <property type="entry name" value="LRR_dom_sf"/>
</dbReference>
<evidence type="ECO:0000313" key="3">
    <source>
        <dbReference type="Proteomes" id="UP000027195"/>
    </source>
</evidence>
<dbReference type="PROSITE" id="PS50181">
    <property type="entry name" value="FBOX"/>
    <property type="match status" value="1"/>
</dbReference>
<dbReference type="InterPro" id="IPR036047">
    <property type="entry name" value="F-box-like_dom_sf"/>
</dbReference>
<name>A0A067NB55_BOTB1</name>
<dbReference type="CDD" id="cd09917">
    <property type="entry name" value="F-box_SF"/>
    <property type="match status" value="1"/>
</dbReference>
<dbReference type="SUPFAM" id="SSF81383">
    <property type="entry name" value="F-box domain"/>
    <property type="match status" value="1"/>
</dbReference>
<dbReference type="Gene3D" id="1.20.1280.50">
    <property type="match status" value="1"/>
</dbReference>
<feature type="domain" description="F-box" evidence="1">
    <location>
        <begin position="1"/>
        <end position="44"/>
    </location>
</feature>
<dbReference type="OrthoDB" id="2886770at2759"/>
<dbReference type="SMART" id="SM00256">
    <property type="entry name" value="FBOX"/>
    <property type="match status" value="1"/>
</dbReference>
<evidence type="ECO:0000313" key="2">
    <source>
        <dbReference type="EMBL" id="KDQ21317.1"/>
    </source>
</evidence>
<dbReference type="EMBL" id="KL198016">
    <property type="protein sequence ID" value="KDQ21317.1"/>
    <property type="molecule type" value="Genomic_DNA"/>
</dbReference>
<reference evidence="3" key="1">
    <citation type="journal article" date="2014" name="Proc. Natl. Acad. Sci. U.S.A.">
        <title>Extensive sampling of basidiomycete genomes demonstrates inadequacy of the white-rot/brown-rot paradigm for wood decay fungi.</title>
        <authorList>
            <person name="Riley R."/>
            <person name="Salamov A.A."/>
            <person name="Brown D.W."/>
            <person name="Nagy L.G."/>
            <person name="Floudas D."/>
            <person name="Held B.W."/>
            <person name="Levasseur A."/>
            <person name="Lombard V."/>
            <person name="Morin E."/>
            <person name="Otillar R."/>
            <person name="Lindquist E.A."/>
            <person name="Sun H."/>
            <person name="LaButti K.M."/>
            <person name="Schmutz J."/>
            <person name="Jabbour D."/>
            <person name="Luo H."/>
            <person name="Baker S.E."/>
            <person name="Pisabarro A.G."/>
            <person name="Walton J.D."/>
            <person name="Blanchette R.A."/>
            <person name="Henrissat B."/>
            <person name="Martin F."/>
            <person name="Cullen D."/>
            <person name="Hibbett D.S."/>
            <person name="Grigoriev I.V."/>
        </authorList>
    </citation>
    <scope>NUCLEOTIDE SEQUENCE [LARGE SCALE GENOMIC DNA]</scope>
    <source>
        <strain evidence="3">FD-172 SS1</strain>
    </source>
</reference>
<dbReference type="InterPro" id="IPR001810">
    <property type="entry name" value="F-box_dom"/>
</dbReference>
<dbReference type="SUPFAM" id="SSF52047">
    <property type="entry name" value="RNI-like"/>
    <property type="match status" value="1"/>
</dbReference>
<organism evidence="2 3">
    <name type="scientific">Botryobasidium botryosum (strain FD-172 SS1)</name>
    <dbReference type="NCBI Taxonomy" id="930990"/>
    <lineage>
        <taxon>Eukaryota</taxon>
        <taxon>Fungi</taxon>
        <taxon>Dikarya</taxon>
        <taxon>Basidiomycota</taxon>
        <taxon>Agaricomycotina</taxon>
        <taxon>Agaricomycetes</taxon>
        <taxon>Cantharellales</taxon>
        <taxon>Botryobasidiaceae</taxon>
        <taxon>Botryobasidium</taxon>
    </lineage>
</organism>
<dbReference type="PANTHER" id="PTHR38926">
    <property type="entry name" value="F-BOX DOMAIN CONTAINING PROTEIN, EXPRESSED"/>
    <property type="match status" value="1"/>
</dbReference>